<organism evidence="1 2">
    <name type="scientific">Gossypium lobatum</name>
    <dbReference type="NCBI Taxonomy" id="34289"/>
    <lineage>
        <taxon>Eukaryota</taxon>
        <taxon>Viridiplantae</taxon>
        <taxon>Streptophyta</taxon>
        <taxon>Embryophyta</taxon>
        <taxon>Tracheophyta</taxon>
        <taxon>Spermatophyta</taxon>
        <taxon>Magnoliopsida</taxon>
        <taxon>eudicotyledons</taxon>
        <taxon>Gunneridae</taxon>
        <taxon>Pentapetalae</taxon>
        <taxon>rosids</taxon>
        <taxon>malvids</taxon>
        <taxon>Malvales</taxon>
        <taxon>Malvaceae</taxon>
        <taxon>Malvoideae</taxon>
        <taxon>Gossypium</taxon>
    </lineage>
</organism>
<dbReference type="AlphaFoldDB" id="A0A7J8LE09"/>
<name>A0A7J8LE09_9ROSI</name>
<reference evidence="1 2" key="1">
    <citation type="journal article" date="2019" name="Genome Biol. Evol.">
        <title>Insights into the evolution of the New World diploid cottons (Gossypium, subgenus Houzingenia) based on genome sequencing.</title>
        <authorList>
            <person name="Grover C.E."/>
            <person name="Arick M.A. 2nd"/>
            <person name="Thrash A."/>
            <person name="Conover J.L."/>
            <person name="Sanders W.S."/>
            <person name="Peterson D.G."/>
            <person name="Frelichowski J.E."/>
            <person name="Scheffler J.A."/>
            <person name="Scheffler B.E."/>
            <person name="Wendel J.F."/>
        </authorList>
    </citation>
    <scope>NUCLEOTIDE SEQUENCE [LARGE SCALE GENOMIC DNA]</scope>
    <source>
        <strain evidence="1">157</strain>
        <tissue evidence="1">Leaf</tissue>
    </source>
</reference>
<keyword evidence="2" id="KW-1185">Reference proteome</keyword>
<dbReference type="Proteomes" id="UP000593572">
    <property type="component" value="Unassembled WGS sequence"/>
</dbReference>
<comment type="caution">
    <text evidence="1">The sequence shown here is derived from an EMBL/GenBank/DDBJ whole genome shotgun (WGS) entry which is preliminary data.</text>
</comment>
<sequence>MEGYMLELWDFTCVSVN</sequence>
<accession>A0A7J8LE09</accession>
<protein>
    <submittedName>
        <fullName evidence="1">Uncharacterized protein</fullName>
    </submittedName>
</protein>
<dbReference type="EMBL" id="JABEZX010000002">
    <property type="protein sequence ID" value="MBA0550676.1"/>
    <property type="molecule type" value="Genomic_DNA"/>
</dbReference>
<proteinExistence type="predicted"/>
<evidence type="ECO:0000313" key="2">
    <source>
        <dbReference type="Proteomes" id="UP000593572"/>
    </source>
</evidence>
<evidence type="ECO:0000313" key="1">
    <source>
        <dbReference type="EMBL" id="MBA0550676.1"/>
    </source>
</evidence>
<gene>
    <name evidence="1" type="ORF">Golob_021600</name>
</gene>